<name>A0ABW8UQT5_9LACT</name>
<dbReference type="Proteomes" id="UP001625374">
    <property type="component" value="Unassembled WGS sequence"/>
</dbReference>
<dbReference type="Pfam" id="PF03432">
    <property type="entry name" value="Relaxase"/>
    <property type="match status" value="1"/>
</dbReference>
<dbReference type="InterPro" id="IPR005094">
    <property type="entry name" value="Endonuclease_MobA/VirD2"/>
</dbReference>
<organism evidence="2 3">
    <name type="scientific">Marinilactibacillus psychrotolerans</name>
    <dbReference type="NCBI Taxonomy" id="191770"/>
    <lineage>
        <taxon>Bacteria</taxon>
        <taxon>Bacillati</taxon>
        <taxon>Bacillota</taxon>
        <taxon>Bacilli</taxon>
        <taxon>Lactobacillales</taxon>
        <taxon>Carnobacteriaceae</taxon>
        <taxon>Marinilactibacillus</taxon>
    </lineage>
</organism>
<dbReference type="EMBL" id="JBGQQK010000041">
    <property type="protein sequence ID" value="MFL2103777.1"/>
    <property type="molecule type" value="Genomic_DNA"/>
</dbReference>
<keyword evidence="3" id="KW-1185">Reference proteome</keyword>
<accession>A0ABW8UQT5</accession>
<evidence type="ECO:0000313" key="2">
    <source>
        <dbReference type="EMBL" id="MFL2103777.1"/>
    </source>
</evidence>
<protein>
    <submittedName>
        <fullName evidence="2">Relaxase/mobilization nuclease domain-containing protein</fullName>
    </submittedName>
</protein>
<evidence type="ECO:0000259" key="1">
    <source>
        <dbReference type="Pfam" id="PF03432"/>
    </source>
</evidence>
<comment type="caution">
    <text evidence="2">The sequence shown here is derived from an EMBL/GenBank/DDBJ whole genome shotgun (WGS) entry which is preliminary data.</text>
</comment>
<feature type="domain" description="MobA/VirD2-like nuclease" evidence="1">
    <location>
        <begin position="55"/>
        <end position="133"/>
    </location>
</feature>
<sequence length="312" mass="37150">MRKNKRYSANELVDFINLYLINGISYKDLNENYGLNLNSAKFNFYVRKYKENGPTVNITPEIAHKAGKELADNYLKGDHQYIITTHLDTDHIHNHIVFNQVRLSDLKMFDTTRKNTIDKLRAENDKVSQKFGLYIPNEKSHENKIHYVNHRELTLREKGKSFKEKLEVLIDEVIENSESYEEFLELMEKKGLERKEGKYLAYRSPDKKFYIRTKKLGMHYTENSIRYRINNKDFKVHKYQYTIATEKIDKSQEKFKDNYGLRKWATKKNITHLQEISDLVFNKDMTLEEIENLNKTEHEFISDLQASCKGQL</sequence>
<proteinExistence type="predicted"/>
<reference evidence="2 3" key="1">
    <citation type="submission" date="2024-08" db="EMBL/GenBank/DDBJ databases">
        <authorList>
            <person name="Arias E."/>
        </authorList>
    </citation>
    <scope>NUCLEOTIDE SEQUENCE [LARGE SCALE GENOMIC DNA]</scope>
    <source>
        <strain evidence="2 3">FAM 24106</strain>
    </source>
</reference>
<gene>
    <name evidence="2" type="ORF">ACEN37_10960</name>
</gene>
<evidence type="ECO:0000313" key="3">
    <source>
        <dbReference type="Proteomes" id="UP001625374"/>
    </source>
</evidence>
<dbReference type="RefSeq" id="WP_407143693.1">
    <property type="nucleotide sequence ID" value="NZ_JBGQQI010000046.1"/>
</dbReference>